<feature type="compositionally biased region" description="Basic and acidic residues" evidence="1">
    <location>
        <begin position="138"/>
        <end position="148"/>
    </location>
</feature>
<evidence type="ECO:0000313" key="2">
    <source>
        <dbReference type="EMBL" id="CAI4214461.1"/>
    </source>
</evidence>
<feature type="compositionally biased region" description="Basic and acidic residues" evidence="1">
    <location>
        <begin position="162"/>
        <end position="173"/>
    </location>
</feature>
<dbReference type="AlphaFoldDB" id="A0A9P1MB90"/>
<reference evidence="2" key="1">
    <citation type="submission" date="2022-11" db="EMBL/GenBank/DDBJ databases">
        <authorList>
            <person name="Scott C."/>
            <person name="Bruce N."/>
        </authorList>
    </citation>
    <scope>NUCLEOTIDE SEQUENCE</scope>
</reference>
<sequence length="338" mass="36792">MTTTEPTRMFAAADAFQLDNDLVFPGIGRTSILEASPTPTDNGIVDIVDQADISGETLSAGFRLRALIGRTRHAFVYSVDPHRAGGKASISSPRLRPRRHLVKDSTLPAEESIVFRTDEIHTPGDASPKSPGPNGKTPKSEAQREKARIKQKQRRLNARLRALPEGEISKNDQDPTFDQEPTHHQDPTHDHNPTQDQDPPVDQAVRSDQETEPDRHALVEVLETEPPSTAGDPSSRPGKHDLDTDGRDDDGDQEKQELQESSTVSGVQQASDTMPTFDGVGHAAEIADSQEALNQKPILSDKASGNGSIDPAKGKALIVWGVMHCLDVIQGWGHHLKI</sequence>
<organism evidence="2 3">
    <name type="scientific">Parascedosporium putredinis</name>
    <dbReference type="NCBI Taxonomy" id="1442378"/>
    <lineage>
        <taxon>Eukaryota</taxon>
        <taxon>Fungi</taxon>
        <taxon>Dikarya</taxon>
        <taxon>Ascomycota</taxon>
        <taxon>Pezizomycotina</taxon>
        <taxon>Sordariomycetes</taxon>
        <taxon>Hypocreomycetidae</taxon>
        <taxon>Microascales</taxon>
        <taxon>Microascaceae</taxon>
        <taxon>Parascedosporium</taxon>
    </lineage>
</organism>
<keyword evidence="3" id="KW-1185">Reference proteome</keyword>
<accession>A0A9P1MB90</accession>
<evidence type="ECO:0000256" key="1">
    <source>
        <dbReference type="SAM" id="MobiDB-lite"/>
    </source>
</evidence>
<comment type="caution">
    <text evidence="2">The sequence shown here is derived from an EMBL/GenBank/DDBJ whole genome shotgun (WGS) entry which is preliminary data.</text>
</comment>
<feature type="compositionally biased region" description="Polar residues" evidence="1">
    <location>
        <begin position="259"/>
        <end position="274"/>
    </location>
</feature>
<feature type="compositionally biased region" description="Basic and acidic residues" evidence="1">
    <location>
        <begin position="205"/>
        <end position="218"/>
    </location>
</feature>
<feature type="compositionally biased region" description="Basic residues" evidence="1">
    <location>
        <begin position="149"/>
        <end position="158"/>
    </location>
</feature>
<protein>
    <submittedName>
        <fullName evidence="2">Uncharacterized protein</fullName>
    </submittedName>
</protein>
<evidence type="ECO:0000313" key="3">
    <source>
        <dbReference type="Proteomes" id="UP000838763"/>
    </source>
</evidence>
<feature type="compositionally biased region" description="Basic and acidic residues" evidence="1">
    <location>
        <begin position="180"/>
        <end position="193"/>
    </location>
</feature>
<dbReference type="Proteomes" id="UP000838763">
    <property type="component" value="Unassembled WGS sequence"/>
</dbReference>
<gene>
    <name evidence="2" type="ORF">PPNO1_LOCUS4195</name>
</gene>
<proteinExistence type="predicted"/>
<feature type="region of interest" description="Disordered" evidence="1">
    <location>
        <begin position="83"/>
        <end position="279"/>
    </location>
</feature>
<dbReference type="EMBL" id="CALLCH030000011">
    <property type="protein sequence ID" value="CAI4214461.1"/>
    <property type="molecule type" value="Genomic_DNA"/>
</dbReference>
<name>A0A9P1MB90_9PEZI</name>